<organism evidence="6 7">
    <name type="scientific">Halovulum dunhuangense</name>
    <dbReference type="NCBI Taxonomy" id="1505036"/>
    <lineage>
        <taxon>Bacteria</taxon>
        <taxon>Pseudomonadati</taxon>
        <taxon>Pseudomonadota</taxon>
        <taxon>Alphaproteobacteria</taxon>
        <taxon>Rhodobacterales</taxon>
        <taxon>Paracoccaceae</taxon>
        <taxon>Halovulum</taxon>
    </lineage>
</organism>
<keyword evidence="7" id="KW-1185">Reference proteome</keyword>
<dbReference type="Gene3D" id="3.40.50.1860">
    <property type="match status" value="2"/>
</dbReference>
<keyword evidence="4 5" id="KW-0961">Cell wall biogenesis/degradation</keyword>
<dbReference type="PANTHER" id="PTHR21198:SF2">
    <property type="entry name" value="GLUTAMATE RACEMASE"/>
    <property type="match status" value="1"/>
</dbReference>
<dbReference type="GO" id="GO:0009252">
    <property type="term" value="P:peptidoglycan biosynthetic process"/>
    <property type="evidence" value="ECO:0007669"/>
    <property type="project" value="UniProtKB-UniRule"/>
</dbReference>
<evidence type="ECO:0000313" key="6">
    <source>
        <dbReference type="EMBL" id="NNU80561.1"/>
    </source>
</evidence>
<evidence type="ECO:0000256" key="3">
    <source>
        <dbReference type="ARBA" id="ARBA00023235"/>
    </source>
</evidence>
<keyword evidence="2 5" id="KW-0573">Peptidoglycan synthesis</keyword>
<protein>
    <recommendedName>
        <fullName evidence="5">Glutamate racemase</fullName>
        <ecNumber evidence="5">5.1.1.3</ecNumber>
    </recommendedName>
</protein>
<comment type="pathway">
    <text evidence="5">Cell wall biogenesis; peptidoglycan biosynthesis.</text>
</comment>
<keyword evidence="3 5" id="KW-0413">Isomerase</keyword>
<feature type="binding site" evidence="5">
    <location>
        <begin position="196"/>
        <end position="197"/>
    </location>
    <ligand>
        <name>substrate</name>
    </ligand>
</feature>
<dbReference type="GO" id="GO:0008360">
    <property type="term" value="P:regulation of cell shape"/>
    <property type="evidence" value="ECO:0007669"/>
    <property type="project" value="UniProtKB-KW"/>
</dbReference>
<dbReference type="InterPro" id="IPR018187">
    <property type="entry name" value="Asp/Glu_racemase_AS_1"/>
</dbReference>
<comment type="catalytic activity">
    <reaction evidence="5">
        <text>L-glutamate = D-glutamate</text>
        <dbReference type="Rhea" id="RHEA:12813"/>
        <dbReference type="ChEBI" id="CHEBI:29985"/>
        <dbReference type="ChEBI" id="CHEBI:29986"/>
        <dbReference type="EC" id="5.1.1.3"/>
    </reaction>
</comment>
<keyword evidence="1 5" id="KW-0133">Cell shape</keyword>
<name>A0A849L2Z1_9RHOB</name>
<sequence>MPAIGVFDSGLGGLTVLERLQAALPGQGFVYLGDNANAPYGTRSAGEILDLTMAGTQALFDRGCGLVILACNTASAVALRQMQEFWVPADRRVLGVFVPMIEAIVGRPFAQRGAPTQSAVSDVLLFATQATVASGAFSRELFLRASGVRVVEQACPGLVDALEAGDRAAADAIAAAHVRAALDRMPAPRVAALGCTHYPLAAGAFAAALPEGCRVLSQGDLVAAALCDYLRRHPRLAGGGGNAYLTSGDPQAVRRAAQVMTGRDLPFAPV</sequence>
<dbReference type="GO" id="GO:0008881">
    <property type="term" value="F:glutamate racemase activity"/>
    <property type="evidence" value="ECO:0007669"/>
    <property type="project" value="UniProtKB-UniRule"/>
</dbReference>
<evidence type="ECO:0000256" key="4">
    <source>
        <dbReference type="ARBA" id="ARBA00023316"/>
    </source>
</evidence>
<feature type="binding site" evidence="5">
    <location>
        <begin position="8"/>
        <end position="9"/>
    </location>
    <ligand>
        <name>substrate</name>
    </ligand>
</feature>
<feature type="active site" description="Proton donor/acceptor" evidence="5">
    <location>
        <position position="71"/>
    </location>
</feature>
<dbReference type="EMBL" id="JABFBC010000001">
    <property type="protein sequence ID" value="NNU80561.1"/>
    <property type="molecule type" value="Genomic_DNA"/>
</dbReference>
<feature type="binding site" evidence="5">
    <location>
        <begin position="72"/>
        <end position="73"/>
    </location>
    <ligand>
        <name>substrate</name>
    </ligand>
</feature>
<evidence type="ECO:0000313" key="7">
    <source>
        <dbReference type="Proteomes" id="UP000572377"/>
    </source>
</evidence>
<dbReference type="InterPro" id="IPR004391">
    <property type="entry name" value="Glu_race"/>
</dbReference>
<dbReference type="SUPFAM" id="SSF53681">
    <property type="entry name" value="Aspartate/glutamate racemase"/>
    <property type="match status" value="2"/>
</dbReference>
<feature type="active site" description="Proton donor/acceptor" evidence="5">
    <location>
        <position position="195"/>
    </location>
</feature>
<dbReference type="EC" id="5.1.1.3" evidence="5"/>
<proteinExistence type="inferred from homology"/>
<comment type="caution">
    <text evidence="6">The sequence shown here is derived from an EMBL/GenBank/DDBJ whole genome shotgun (WGS) entry which is preliminary data.</text>
</comment>
<accession>A0A849L2Z1</accession>
<evidence type="ECO:0000256" key="2">
    <source>
        <dbReference type="ARBA" id="ARBA00022984"/>
    </source>
</evidence>
<comment type="function">
    <text evidence="5">Provides the (R)-glutamate required for cell wall biosynthesis.</text>
</comment>
<dbReference type="Proteomes" id="UP000572377">
    <property type="component" value="Unassembled WGS sequence"/>
</dbReference>
<dbReference type="InterPro" id="IPR001920">
    <property type="entry name" value="Asp/Glu_race"/>
</dbReference>
<dbReference type="PROSITE" id="PS00923">
    <property type="entry name" value="ASP_GLU_RACEMASE_1"/>
    <property type="match status" value="1"/>
</dbReference>
<dbReference type="GO" id="GO:0071555">
    <property type="term" value="P:cell wall organization"/>
    <property type="evidence" value="ECO:0007669"/>
    <property type="project" value="UniProtKB-KW"/>
</dbReference>
<evidence type="ECO:0000256" key="5">
    <source>
        <dbReference type="HAMAP-Rule" id="MF_00258"/>
    </source>
</evidence>
<dbReference type="AlphaFoldDB" id="A0A849L2Z1"/>
<evidence type="ECO:0000256" key="1">
    <source>
        <dbReference type="ARBA" id="ARBA00022960"/>
    </source>
</evidence>
<dbReference type="HAMAP" id="MF_00258">
    <property type="entry name" value="Glu_racemase"/>
    <property type="match status" value="1"/>
</dbReference>
<dbReference type="UniPathway" id="UPA00219"/>
<reference evidence="6 7" key="1">
    <citation type="submission" date="2020-05" db="EMBL/GenBank/DDBJ databases">
        <title>Gimesia benthica sp. nov., a novel planctomycete isolated from a deep-sea water sample of the Northwest Indian Ocean.</title>
        <authorList>
            <person name="Wang J."/>
            <person name="Ruan C."/>
            <person name="Song L."/>
            <person name="Zhu Y."/>
            <person name="Li A."/>
            <person name="Zheng X."/>
            <person name="Wang L."/>
            <person name="Lu Z."/>
            <person name="Huang Y."/>
            <person name="Du W."/>
            <person name="Zhou Y."/>
            <person name="Huang L."/>
            <person name="Dai X."/>
        </authorList>
    </citation>
    <scope>NUCLEOTIDE SEQUENCE [LARGE SCALE GENOMIC DNA]</scope>
    <source>
        <strain evidence="6 7">YYQ-30</strain>
    </source>
</reference>
<dbReference type="RefSeq" id="WP_171324428.1">
    <property type="nucleotide sequence ID" value="NZ_JABFBC010000001.1"/>
</dbReference>
<comment type="similarity">
    <text evidence="5">Belongs to the aspartate/glutamate racemases family.</text>
</comment>
<feature type="binding site" evidence="5">
    <location>
        <begin position="40"/>
        <end position="41"/>
    </location>
    <ligand>
        <name>substrate</name>
    </ligand>
</feature>
<gene>
    <name evidence="5" type="primary">murI</name>
    <name evidence="6" type="ORF">HMH01_08945</name>
</gene>
<dbReference type="PANTHER" id="PTHR21198">
    <property type="entry name" value="GLUTAMATE RACEMASE"/>
    <property type="match status" value="1"/>
</dbReference>